<dbReference type="Gene3D" id="1.10.300.10">
    <property type="entry name" value="Adenylosuccinate Synthetase, subunit A, domain 2"/>
    <property type="match status" value="1"/>
</dbReference>
<keyword evidence="4 7" id="KW-0658">Purine biosynthesis</keyword>
<dbReference type="WBParaSite" id="Pan_g17783.t1">
    <property type="protein sequence ID" value="Pan_g17783.t1"/>
    <property type="gene ID" value="Pan_g17783"/>
</dbReference>
<comment type="catalytic activity">
    <reaction evidence="7">
        <text>IMP + L-aspartate + GTP = N(6)-(1,2-dicarboxyethyl)-AMP + GDP + phosphate + 2 H(+)</text>
        <dbReference type="Rhea" id="RHEA:15753"/>
        <dbReference type="ChEBI" id="CHEBI:15378"/>
        <dbReference type="ChEBI" id="CHEBI:29991"/>
        <dbReference type="ChEBI" id="CHEBI:37565"/>
        <dbReference type="ChEBI" id="CHEBI:43474"/>
        <dbReference type="ChEBI" id="CHEBI:57567"/>
        <dbReference type="ChEBI" id="CHEBI:58053"/>
        <dbReference type="ChEBI" id="CHEBI:58189"/>
        <dbReference type="EC" id="6.3.4.4"/>
    </reaction>
</comment>
<evidence type="ECO:0000256" key="6">
    <source>
        <dbReference type="ARBA" id="ARBA00023134"/>
    </source>
</evidence>
<keyword evidence="8" id="KW-1185">Reference proteome</keyword>
<comment type="function">
    <text evidence="7">Plays an important role in the de novo pathway and in the salvage pathway of purine nucleotide biosynthesis. Catalyzes the first commited step in the biosynthesis of AMP from IMP.</text>
</comment>
<dbReference type="EC" id="6.3.4.4" evidence="7"/>
<name>A0A7E4V9L5_PANRE</name>
<proteinExistence type="inferred from homology"/>
<dbReference type="Pfam" id="PF00709">
    <property type="entry name" value="Adenylsucc_synt"/>
    <property type="match status" value="1"/>
</dbReference>
<keyword evidence="1 7" id="KW-0436">Ligase</keyword>
<dbReference type="InterPro" id="IPR042109">
    <property type="entry name" value="Adenylosuccinate_synth_dom1"/>
</dbReference>
<evidence type="ECO:0000256" key="1">
    <source>
        <dbReference type="ARBA" id="ARBA00022598"/>
    </source>
</evidence>
<dbReference type="InterPro" id="IPR001114">
    <property type="entry name" value="Adenylosuccinate_synthetase"/>
</dbReference>
<evidence type="ECO:0000256" key="3">
    <source>
        <dbReference type="ARBA" id="ARBA00022741"/>
    </source>
</evidence>
<dbReference type="InterPro" id="IPR042110">
    <property type="entry name" value="Adenylosuccinate_synth_dom2"/>
</dbReference>
<keyword evidence="2 7" id="KW-0479">Metal-binding</keyword>
<dbReference type="InterPro" id="IPR027417">
    <property type="entry name" value="P-loop_NTPase"/>
</dbReference>
<dbReference type="SMART" id="SM00788">
    <property type="entry name" value="Adenylsucc_synt"/>
    <property type="match status" value="1"/>
</dbReference>
<evidence type="ECO:0000256" key="5">
    <source>
        <dbReference type="ARBA" id="ARBA00022842"/>
    </source>
</evidence>
<evidence type="ECO:0000256" key="4">
    <source>
        <dbReference type="ARBA" id="ARBA00022755"/>
    </source>
</evidence>
<dbReference type="Proteomes" id="UP000492821">
    <property type="component" value="Unassembled WGS sequence"/>
</dbReference>
<keyword evidence="7" id="KW-0963">Cytoplasm</keyword>
<evidence type="ECO:0000256" key="7">
    <source>
        <dbReference type="HAMAP-Rule" id="MF_03125"/>
    </source>
</evidence>
<dbReference type="GO" id="GO:0004019">
    <property type="term" value="F:adenylosuccinate synthase activity"/>
    <property type="evidence" value="ECO:0007669"/>
    <property type="project" value="UniProtKB-UniRule"/>
</dbReference>
<reference evidence="9" key="2">
    <citation type="submission" date="2020-10" db="UniProtKB">
        <authorList>
            <consortium name="WormBaseParasite"/>
        </authorList>
    </citation>
    <scope>IDENTIFICATION</scope>
</reference>
<accession>A0A7E4V9L5</accession>
<dbReference type="PANTHER" id="PTHR11846:SF0">
    <property type="entry name" value="ADENYLOSUCCINATE SYNTHETASE"/>
    <property type="match status" value="1"/>
</dbReference>
<dbReference type="GO" id="GO:0044208">
    <property type="term" value="P:'de novo' AMP biosynthetic process"/>
    <property type="evidence" value="ECO:0007669"/>
    <property type="project" value="UniProtKB-UniRule"/>
</dbReference>
<dbReference type="SUPFAM" id="SSF52540">
    <property type="entry name" value="P-loop containing nucleoside triphosphate hydrolases"/>
    <property type="match status" value="1"/>
</dbReference>
<comment type="cofactor">
    <cofactor evidence="7">
        <name>Mg(2+)</name>
        <dbReference type="ChEBI" id="CHEBI:18420"/>
    </cofactor>
    <text evidence="7">Binds 1 Mg(2+) ion per subunit.</text>
</comment>
<dbReference type="PANTHER" id="PTHR11846">
    <property type="entry name" value="ADENYLOSUCCINATE SYNTHETASE"/>
    <property type="match status" value="1"/>
</dbReference>
<protein>
    <recommendedName>
        <fullName evidence="7">Adenylosuccinate synthetase</fullName>
        <shortName evidence="7">AMPSase</shortName>
        <shortName evidence="7">AdSS</shortName>
        <ecNumber evidence="7">6.3.4.4</ecNumber>
    </recommendedName>
    <alternativeName>
        <fullName evidence="7">IMP--aspartate ligase</fullName>
    </alternativeName>
</protein>
<reference evidence="8" key="1">
    <citation type="journal article" date="2013" name="Genetics">
        <title>The draft genome and transcriptome of Panagrellus redivivus are shaped by the harsh demands of a free-living lifestyle.</title>
        <authorList>
            <person name="Srinivasan J."/>
            <person name="Dillman A.R."/>
            <person name="Macchietto M.G."/>
            <person name="Heikkinen L."/>
            <person name="Lakso M."/>
            <person name="Fracchia K.M."/>
            <person name="Antoshechkin I."/>
            <person name="Mortazavi A."/>
            <person name="Wong G."/>
            <person name="Sternberg P.W."/>
        </authorList>
    </citation>
    <scope>NUCLEOTIDE SEQUENCE [LARGE SCALE GENOMIC DNA]</scope>
    <source>
        <strain evidence="8">MT8872</strain>
    </source>
</reference>
<dbReference type="Gene3D" id="3.40.440.10">
    <property type="entry name" value="Adenylosuccinate Synthetase, subunit A, domain 1"/>
    <property type="match status" value="1"/>
</dbReference>
<dbReference type="GO" id="GO:0000287">
    <property type="term" value="F:magnesium ion binding"/>
    <property type="evidence" value="ECO:0007669"/>
    <property type="project" value="UniProtKB-UniRule"/>
</dbReference>
<keyword evidence="6 7" id="KW-0342">GTP-binding</keyword>
<comment type="similarity">
    <text evidence="7">Belongs to the adenylosuccinate synthetase family.</text>
</comment>
<dbReference type="AlphaFoldDB" id="A0A7E4V9L5"/>
<keyword evidence="3 7" id="KW-0547">Nucleotide-binding</keyword>
<evidence type="ECO:0000313" key="8">
    <source>
        <dbReference type="Proteomes" id="UP000492821"/>
    </source>
</evidence>
<comment type="caution">
    <text evidence="7">Lacks conserved residue(s) required for the propagation of feature annotation.</text>
</comment>
<sequence>MVVSVVENDKLIVLGTQWGSEGKEHVIQHLLDEGKFDIVAKYQGGLSESPDTGKKLLPSGINHPNVTNVVGNGCVVDVEELINELEAAGIDGSDDRVKISDRAHMILRIHKVLESAFADKDVETSGTGAAYASRTFRNGVRVGDLMSDFGVFQNDYKIINAHLARGLPSGADEAAELAALATIRDSFSEKKLVTDTSFYLHNAILAGKRVLIESNGSALNDVDHGDYPFTNAASTVAGAACNGLGISPTVLRSADVLGVVRAIQTRVGYFNDTGPMPTEQPLSFTAKLNVEGGIRTGWLDLFLLRHATILNGFTALALTDISVLDNLDQIKVGVGYKVDGKELASPPICPDEWARVEVEYATLPGWNADTKNAKSFDEFPQGIKDYIAYIEDYVGVLVKFVSVDKKAEAVISRGIEV</sequence>
<comment type="subunit">
    <text evidence="7">Homodimer.</text>
</comment>
<comment type="pathway">
    <text evidence="7">Purine metabolism; AMP biosynthesis via de novo pathway; AMP from IMP: step 1/2.</text>
</comment>
<feature type="binding site" evidence="7">
    <location>
        <position position="137"/>
    </location>
    <ligand>
        <name>IMP</name>
        <dbReference type="ChEBI" id="CHEBI:58053"/>
        <note>ligand shared between dimeric partners</note>
    </ligand>
</feature>
<dbReference type="GO" id="GO:0005737">
    <property type="term" value="C:cytoplasm"/>
    <property type="evidence" value="ECO:0007669"/>
    <property type="project" value="UniProtKB-SubCell"/>
</dbReference>
<evidence type="ECO:0000313" key="9">
    <source>
        <dbReference type="WBParaSite" id="Pan_g17783.t1"/>
    </source>
</evidence>
<dbReference type="UniPathway" id="UPA00075">
    <property type="reaction ID" value="UER00335"/>
</dbReference>
<organism evidence="8 9">
    <name type="scientific">Panagrellus redivivus</name>
    <name type="common">Microworm</name>
    <dbReference type="NCBI Taxonomy" id="6233"/>
    <lineage>
        <taxon>Eukaryota</taxon>
        <taxon>Metazoa</taxon>
        <taxon>Ecdysozoa</taxon>
        <taxon>Nematoda</taxon>
        <taxon>Chromadorea</taxon>
        <taxon>Rhabditida</taxon>
        <taxon>Tylenchina</taxon>
        <taxon>Panagrolaimomorpha</taxon>
        <taxon>Panagrolaimoidea</taxon>
        <taxon>Panagrolaimidae</taxon>
        <taxon>Panagrellus</taxon>
    </lineage>
</organism>
<dbReference type="InterPro" id="IPR042111">
    <property type="entry name" value="Adenylosuccinate_synth_dom3"/>
</dbReference>
<dbReference type="Gene3D" id="3.90.170.10">
    <property type="entry name" value="Adenylosuccinate Synthetase, subunit A, domain 3"/>
    <property type="match status" value="1"/>
</dbReference>
<comment type="subcellular location">
    <subcellularLocation>
        <location evidence="7">Cytoplasm</location>
    </subcellularLocation>
</comment>
<dbReference type="HAMAP" id="MF_00011">
    <property type="entry name" value="Adenylosucc_synth"/>
    <property type="match status" value="1"/>
</dbReference>
<dbReference type="GO" id="GO:0046040">
    <property type="term" value="P:IMP metabolic process"/>
    <property type="evidence" value="ECO:0007669"/>
    <property type="project" value="TreeGrafter"/>
</dbReference>
<dbReference type="GO" id="GO:0005525">
    <property type="term" value="F:GTP binding"/>
    <property type="evidence" value="ECO:0007669"/>
    <property type="project" value="UniProtKB-UniRule"/>
</dbReference>
<keyword evidence="5 7" id="KW-0460">Magnesium</keyword>
<evidence type="ECO:0000256" key="2">
    <source>
        <dbReference type="ARBA" id="ARBA00022723"/>
    </source>
</evidence>